<dbReference type="InterPro" id="IPR036397">
    <property type="entry name" value="RNaseH_sf"/>
</dbReference>
<evidence type="ECO:0000256" key="5">
    <source>
        <dbReference type="ARBA" id="ARBA00022839"/>
    </source>
</evidence>
<feature type="region of interest" description="Disordered" evidence="7">
    <location>
        <begin position="90"/>
        <end position="117"/>
    </location>
</feature>
<keyword evidence="2" id="KW-0540">Nuclease</keyword>
<sequence length="209" mass="23067">LFHQKVFDSNAADLIQSFLKQLDPPVCLVAQNGYKFDYPLLRTELASVCGAACKLLDSTGSPILCSDSLHLFKALLKPFQTSLNDSGLGCSMDSSSSSSQSIPSGPLAQSSPRKPDQEVSWHLGDIYARVFGTSHKYAHNAEGDSLAILELIQHIGFPAFDWLQVNYREFNSFHFMYPPIAYAEIDTNPPKSQTILTDTASQLENIKLH</sequence>
<reference evidence="8" key="1">
    <citation type="submission" date="2016-06" db="UniProtKB">
        <authorList>
            <consortium name="WormBaseParasite"/>
        </authorList>
    </citation>
    <scope>IDENTIFICATION</scope>
</reference>
<evidence type="ECO:0000256" key="7">
    <source>
        <dbReference type="SAM" id="MobiDB-lite"/>
    </source>
</evidence>
<evidence type="ECO:0000313" key="8">
    <source>
        <dbReference type="WBParaSite" id="ECPE_0001190701-mRNA-1"/>
    </source>
</evidence>
<dbReference type="GO" id="GO:0003676">
    <property type="term" value="F:nucleic acid binding"/>
    <property type="evidence" value="ECO:0007669"/>
    <property type="project" value="InterPro"/>
</dbReference>
<keyword evidence="3" id="KW-0479">Metal-binding</keyword>
<keyword evidence="5" id="KW-0269">Exonuclease</keyword>
<dbReference type="WBParaSite" id="ECPE_0001190701-mRNA-1">
    <property type="protein sequence ID" value="ECPE_0001190701-mRNA-1"/>
    <property type="gene ID" value="ECPE_0001190701"/>
</dbReference>
<protein>
    <submittedName>
        <fullName evidence="8">Exonuclease domain-containing protein</fullName>
    </submittedName>
</protein>
<dbReference type="AlphaFoldDB" id="A0A183AY37"/>
<dbReference type="PANTHER" id="PTHR13058">
    <property type="entry name" value="THREE PRIME REPAIR EXONUCLEASE 1, 2"/>
    <property type="match status" value="1"/>
</dbReference>
<dbReference type="InterPro" id="IPR040393">
    <property type="entry name" value="TREX1/2"/>
</dbReference>
<evidence type="ECO:0000256" key="3">
    <source>
        <dbReference type="ARBA" id="ARBA00022723"/>
    </source>
</evidence>
<dbReference type="GO" id="GO:0008296">
    <property type="term" value="F:3'-5'-DNA exonuclease activity"/>
    <property type="evidence" value="ECO:0007669"/>
    <property type="project" value="TreeGrafter"/>
</dbReference>
<organism evidence="8">
    <name type="scientific">Echinostoma caproni</name>
    <dbReference type="NCBI Taxonomy" id="27848"/>
    <lineage>
        <taxon>Eukaryota</taxon>
        <taxon>Metazoa</taxon>
        <taxon>Spiralia</taxon>
        <taxon>Lophotrochozoa</taxon>
        <taxon>Platyhelminthes</taxon>
        <taxon>Trematoda</taxon>
        <taxon>Digenea</taxon>
        <taxon>Plagiorchiida</taxon>
        <taxon>Echinostomata</taxon>
        <taxon>Echinostomatoidea</taxon>
        <taxon>Echinostomatidae</taxon>
        <taxon>Echinostoma</taxon>
    </lineage>
</organism>
<dbReference type="GO" id="GO:0046872">
    <property type="term" value="F:metal ion binding"/>
    <property type="evidence" value="ECO:0007669"/>
    <property type="project" value="UniProtKB-KW"/>
</dbReference>
<dbReference type="InterPro" id="IPR012337">
    <property type="entry name" value="RNaseH-like_sf"/>
</dbReference>
<proteinExistence type="predicted"/>
<evidence type="ECO:0000256" key="2">
    <source>
        <dbReference type="ARBA" id="ARBA00022722"/>
    </source>
</evidence>
<dbReference type="PANTHER" id="PTHR13058:SF19">
    <property type="entry name" value="LD40940P"/>
    <property type="match status" value="1"/>
</dbReference>
<comment type="cofactor">
    <cofactor evidence="1">
        <name>Mg(2+)</name>
        <dbReference type="ChEBI" id="CHEBI:18420"/>
    </cofactor>
</comment>
<feature type="compositionally biased region" description="Low complexity" evidence="7">
    <location>
        <begin position="90"/>
        <end position="105"/>
    </location>
</feature>
<dbReference type="Gene3D" id="3.30.420.10">
    <property type="entry name" value="Ribonuclease H-like superfamily/Ribonuclease H"/>
    <property type="match status" value="1"/>
</dbReference>
<keyword evidence="6" id="KW-0460">Magnesium</keyword>
<name>A0A183AY37_9TREM</name>
<dbReference type="GO" id="GO:0006308">
    <property type="term" value="P:DNA catabolic process"/>
    <property type="evidence" value="ECO:0007669"/>
    <property type="project" value="TreeGrafter"/>
</dbReference>
<dbReference type="GO" id="GO:0005737">
    <property type="term" value="C:cytoplasm"/>
    <property type="evidence" value="ECO:0007669"/>
    <property type="project" value="TreeGrafter"/>
</dbReference>
<dbReference type="SUPFAM" id="SSF53098">
    <property type="entry name" value="Ribonuclease H-like"/>
    <property type="match status" value="1"/>
</dbReference>
<evidence type="ECO:0000256" key="6">
    <source>
        <dbReference type="ARBA" id="ARBA00022842"/>
    </source>
</evidence>
<keyword evidence="4" id="KW-0378">Hydrolase</keyword>
<evidence type="ECO:0000256" key="1">
    <source>
        <dbReference type="ARBA" id="ARBA00001946"/>
    </source>
</evidence>
<accession>A0A183AY37</accession>
<evidence type="ECO:0000256" key="4">
    <source>
        <dbReference type="ARBA" id="ARBA00022801"/>
    </source>
</evidence>